<reference evidence="1" key="1">
    <citation type="submission" date="2020-07" db="EMBL/GenBank/DDBJ databases">
        <authorList>
            <person name="Lin J."/>
        </authorList>
    </citation>
    <scope>NUCLEOTIDE SEQUENCE</scope>
</reference>
<dbReference type="EMBL" id="LR862141">
    <property type="protein sequence ID" value="CAD1821798.1"/>
    <property type="molecule type" value="Genomic_DNA"/>
</dbReference>
<evidence type="ECO:0000313" key="1">
    <source>
        <dbReference type="EMBL" id="CAD1821798.1"/>
    </source>
</evidence>
<proteinExistence type="predicted"/>
<name>A0A6V7NTM7_ANACO</name>
<gene>
    <name evidence="1" type="ORF">CB5_LOCUS5009</name>
</gene>
<sequence length="255" mass="26378">MYLGDPRTVNPKVIGANGTKETLHAWVRSGTASKVPERAGSSEVQELRAQMTALVGMVQCQGSLIEQLQDRLERLVAAAAATAIEGRGPPVPSIRALDAAEGEGLAVVLVAAHSLPVSVPLAASSSVILDVTAVEIECERKAFEEDKGKKRLGGSSGGQFSSRSSRSIGTVLQVWSGGHVSRYCPEGASPAPFVTFAPVAPGQFGEVSPAAVSVGCAMAPRQLELTRSAPSGRVVAAQLEGPAEVEERDIVAGMI</sequence>
<protein>
    <submittedName>
        <fullName evidence="1">Uncharacterized protein</fullName>
    </submittedName>
</protein>
<accession>A0A6V7NTM7</accession>
<dbReference type="AlphaFoldDB" id="A0A6V7NTM7"/>
<organism evidence="1">
    <name type="scientific">Ananas comosus var. bracteatus</name>
    <name type="common">red pineapple</name>
    <dbReference type="NCBI Taxonomy" id="296719"/>
    <lineage>
        <taxon>Eukaryota</taxon>
        <taxon>Viridiplantae</taxon>
        <taxon>Streptophyta</taxon>
        <taxon>Embryophyta</taxon>
        <taxon>Tracheophyta</taxon>
        <taxon>Spermatophyta</taxon>
        <taxon>Magnoliopsida</taxon>
        <taxon>Liliopsida</taxon>
        <taxon>Poales</taxon>
        <taxon>Bromeliaceae</taxon>
        <taxon>Bromelioideae</taxon>
        <taxon>Ananas</taxon>
    </lineage>
</organism>